<proteinExistence type="predicted"/>
<comment type="caution">
    <text evidence="1">The sequence shown here is derived from an EMBL/GenBank/DDBJ whole genome shotgun (WGS) entry which is preliminary data.</text>
</comment>
<evidence type="ECO:0000313" key="1">
    <source>
        <dbReference type="EMBL" id="TSC95839.1"/>
    </source>
</evidence>
<dbReference type="Proteomes" id="UP000318711">
    <property type="component" value="Unassembled WGS sequence"/>
</dbReference>
<evidence type="ECO:0000313" key="2">
    <source>
        <dbReference type="Proteomes" id="UP000318711"/>
    </source>
</evidence>
<protein>
    <recommendedName>
        <fullName evidence="3">MjaI restriction endonuclease</fullName>
    </recommendedName>
</protein>
<dbReference type="GO" id="GO:0009307">
    <property type="term" value="P:DNA restriction-modification system"/>
    <property type="evidence" value="ECO:0007669"/>
    <property type="project" value="InterPro"/>
</dbReference>
<gene>
    <name evidence="1" type="ORF">CEN88_417</name>
</gene>
<dbReference type="EMBL" id="VMGL01000053">
    <property type="protein sequence ID" value="TSC95839.1"/>
    <property type="molecule type" value="Genomic_DNA"/>
</dbReference>
<name>A0A554LT87_9BACT</name>
<organism evidence="1 2">
    <name type="scientific">Candidatus Berkelbacteria bacterium Licking1014_2</name>
    <dbReference type="NCBI Taxonomy" id="2017146"/>
    <lineage>
        <taxon>Bacteria</taxon>
        <taxon>Candidatus Berkelbacteria</taxon>
    </lineage>
</organism>
<sequence length="210" mass="24570">MAKEWILNSATNRFQLNFKRNVGAVSEEIRKCAPKTIKDWGSYYFRNVKPKEHIIDLGKKLYVKITEVIASEVESITEEDCIAYIFDLVIKRTFDGYITERTTIYGQLQEILGVKIEPATDEWDRLFNVDFFIELDGKYIGLQIKPASGVSHISQIFKERRLQEKTHKKFTEKYGGKVFYVVSIKEGDKKKIYNTDVVKEIKNEINRLKK</sequence>
<dbReference type="Pfam" id="PF09568">
    <property type="entry name" value="RE_MjaI"/>
    <property type="match status" value="1"/>
</dbReference>
<dbReference type="InterPro" id="IPR019068">
    <property type="entry name" value="Restrct_endonuc_II_MjaI"/>
</dbReference>
<dbReference type="AlphaFoldDB" id="A0A554LT87"/>
<accession>A0A554LT87</accession>
<evidence type="ECO:0008006" key="3">
    <source>
        <dbReference type="Google" id="ProtNLM"/>
    </source>
</evidence>
<reference evidence="1 2" key="1">
    <citation type="submission" date="2017-07" db="EMBL/GenBank/DDBJ databases">
        <title>Mechanisms for carbon and nitrogen cycling indicate functional differentiation within the Candidate Phyla Radiation.</title>
        <authorList>
            <person name="Danczak R.E."/>
            <person name="Johnston M.D."/>
            <person name="Kenah C."/>
            <person name="Slattery M."/>
            <person name="Wrighton K.C."/>
            <person name="Wilkins M.J."/>
        </authorList>
    </citation>
    <scope>NUCLEOTIDE SEQUENCE [LARGE SCALE GENOMIC DNA]</scope>
    <source>
        <strain evidence="1">Licking1014_2</strain>
    </source>
</reference>
<dbReference type="GO" id="GO:0009036">
    <property type="term" value="F:type II site-specific deoxyribonuclease activity"/>
    <property type="evidence" value="ECO:0007669"/>
    <property type="project" value="InterPro"/>
</dbReference>
<dbReference type="GO" id="GO:0003677">
    <property type="term" value="F:DNA binding"/>
    <property type="evidence" value="ECO:0007669"/>
    <property type="project" value="InterPro"/>
</dbReference>